<evidence type="ECO:0000256" key="2">
    <source>
        <dbReference type="ARBA" id="ARBA00023444"/>
    </source>
</evidence>
<comment type="catalytic activity">
    <reaction evidence="7">
        <text>siroheme + 2 H(+) = 12,18-didecarboxysiroheme + 2 CO2</text>
        <dbReference type="Rhea" id="RHEA:19093"/>
        <dbReference type="ChEBI" id="CHEBI:15378"/>
        <dbReference type="ChEBI" id="CHEBI:16526"/>
        <dbReference type="ChEBI" id="CHEBI:60052"/>
        <dbReference type="ChEBI" id="CHEBI:140497"/>
        <dbReference type="EC" id="4.1.1.111"/>
    </reaction>
</comment>
<dbReference type="Gene3D" id="3.30.70.3460">
    <property type="match status" value="1"/>
</dbReference>
<dbReference type="Gene3D" id="1.10.10.10">
    <property type="entry name" value="Winged helix-like DNA-binding domain superfamily/Winged helix DNA-binding domain"/>
    <property type="match status" value="1"/>
</dbReference>
<dbReference type="InterPro" id="IPR053953">
    <property type="entry name" value="NirdL-like_HTH"/>
</dbReference>
<dbReference type="InterPro" id="IPR036388">
    <property type="entry name" value="WH-like_DNA-bd_sf"/>
</dbReference>
<gene>
    <name evidence="10" type="ORF">I9W95_08825</name>
</gene>
<dbReference type="Pfam" id="PF22451">
    <property type="entry name" value="NirdL-like_HTH"/>
    <property type="match status" value="1"/>
</dbReference>
<feature type="domain" description="Siroheme decarboxylase AsnC-like ligand binding" evidence="8">
    <location>
        <begin position="76"/>
        <end position="148"/>
    </location>
</feature>
<evidence type="ECO:0000259" key="8">
    <source>
        <dbReference type="Pfam" id="PF17805"/>
    </source>
</evidence>
<organism evidence="10 11">
    <name type="scientific">Thalassolituus marinus</name>
    <dbReference type="NCBI Taxonomy" id="671053"/>
    <lineage>
        <taxon>Bacteria</taxon>
        <taxon>Pseudomonadati</taxon>
        <taxon>Pseudomonadota</taxon>
        <taxon>Gammaproteobacteria</taxon>
        <taxon>Oceanospirillales</taxon>
        <taxon>Oceanospirillaceae</taxon>
        <taxon>Thalassolituus</taxon>
    </lineage>
</organism>
<evidence type="ECO:0000256" key="4">
    <source>
        <dbReference type="ARBA" id="ARBA00023465"/>
    </source>
</evidence>
<comment type="pathway">
    <text evidence="2">Porphyrin-containing compound metabolism.</text>
</comment>
<dbReference type="InterPro" id="IPR040523">
    <property type="entry name" value="AsnC_trans_reg2"/>
</dbReference>
<accession>A0ABS7ZTH5</accession>
<feature type="domain" description="Siroheme decarboxylase NirL-like HTH" evidence="9">
    <location>
        <begin position="15"/>
        <end position="57"/>
    </location>
</feature>
<dbReference type="PANTHER" id="PTHR43413:SF1">
    <property type="entry name" value="SIROHEME DECARBOXYLASE NIRL SUBUNIT"/>
    <property type="match status" value="1"/>
</dbReference>
<comment type="function">
    <text evidence="6">Involved in heme d1 biosynthesis. Catalyzes the decarboxylation of siroheme into didecarboxysiroheme.</text>
</comment>
<evidence type="ECO:0000313" key="11">
    <source>
        <dbReference type="Proteomes" id="UP000714380"/>
    </source>
</evidence>
<comment type="subunit">
    <text evidence="4">Probably forms a complex composed of NirD, NirL, NirG and NirH. All proteins are required for the total conversion of siroheme to didecarboxysiroheme.</text>
</comment>
<name>A0ABS7ZTH5_9GAMM</name>
<evidence type="ECO:0000256" key="6">
    <source>
        <dbReference type="ARBA" id="ARBA00045291"/>
    </source>
</evidence>
<dbReference type="EMBL" id="JAEDAH010000043">
    <property type="protein sequence ID" value="MCA6063710.1"/>
    <property type="molecule type" value="Genomic_DNA"/>
</dbReference>
<evidence type="ECO:0000313" key="10">
    <source>
        <dbReference type="EMBL" id="MCA6063710.1"/>
    </source>
</evidence>
<evidence type="ECO:0000259" key="9">
    <source>
        <dbReference type="Pfam" id="PF22451"/>
    </source>
</evidence>
<dbReference type="PANTHER" id="PTHR43413">
    <property type="entry name" value="TRANSCRIPTIONAL REGULATOR, ASNC FAMILY"/>
    <property type="match status" value="1"/>
</dbReference>
<evidence type="ECO:0000256" key="5">
    <source>
        <dbReference type="ARBA" id="ARBA00023471"/>
    </source>
</evidence>
<evidence type="ECO:0000256" key="1">
    <source>
        <dbReference type="ARBA" id="ARBA00023239"/>
    </source>
</evidence>
<keyword evidence="11" id="KW-1185">Reference proteome</keyword>
<sequence length="156" mass="17789">MATDQQLLLADPLNRQLINRLQHGLPLCHAPYQALAEELGTSSSDILQRISQFLDSGLASRFGPMFQIERAGGAFTLVATHADEDDFDRVVSIINARHEVAHNYRRDHRLNIWFVLACERPQDVPQVLQELELATGCRMLNFPKEQEFHVQLYLPV</sequence>
<comment type="similarity">
    <text evidence="3">Belongs to the Ahb/Nir family.</text>
</comment>
<keyword evidence="1" id="KW-0456">Lyase</keyword>
<dbReference type="Proteomes" id="UP000714380">
    <property type="component" value="Unassembled WGS sequence"/>
</dbReference>
<dbReference type="Pfam" id="PF17805">
    <property type="entry name" value="AsnC_trans_reg2"/>
    <property type="match status" value="1"/>
</dbReference>
<protein>
    <recommendedName>
        <fullName evidence="5">siroheme decarboxylase</fullName>
        <ecNumber evidence="5">4.1.1.111</ecNumber>
    </recommendedName>
</protein>
<dbReference type="EC" id="4.1.1.111" evidence="5"/>
<dbReference type="InterPro" id="IPR050684">
    <property type="entry name" value="HTH-Siroheme_Decarb"/>
</dbReference>
<comment type="caution">
    <text evidence="10">The sequence shown here is derived from an EMBL/GenBank/DDBJ whole genome shotgun (WGS) entry which is preliminary data.</text>
</comment>
<dbReference type="RefSeq" id="WP_225673978.1">
    <property type="nucleotide sequence ID" value="NZ_JAEDAH010000043.1"/>
</dbReference>
<reference evidence="10 11" key="1">
    <citation type="submission" date="2020-12" db="EMBL/GenBank/DDBJ databases">
        <title>Novel Thalassolituus-related marine hydrocarbonoclastic bacteria mediated algae-derived hydrocarbons mineralization in twilight zone of the northern South China Sea.</title>
        <authorList>
            <person name="Dong C."/>
        </authorList>
    </citation>
    <scope>NUCLEOTIDE SEQUENCE [LARGE SCALE GENOMIC DNA]</scope>
    <source>
        <strain evidence="10 11">IMCC1826</strain>
    </source>
</reference>
<proteinExistence type="inferred from homology"/>
<evidence type="ECO:0000256" key="3">
    <source>
        <dbReference type="ARBA" id="ARBA00023457"/>
    </source>
</evidence>
<evidence type="ECO:0000256" key="7">
    <source>
        <dbReference type="ARBA" id="ARBA00048470"/>
    </source>
</evidence>